<organism evidence="7 8">
    <name type="scientific">Candidatus Bipolaricaulis anaerobius</name>
    <dbReference type="NCBI Taxonomy" id="2026885"/>
    <lineage>
        <taxon>Bacteria</taxon>
        <taxon>Candidatus Bipolaricaulota</taxon>
        <taxon>Candidatus Bipolaricaulia</taxon>
        <taxon>Candidatus Bipolaricaulales</taxon>
        <taxon>Candidatus Bipolaricaulaceae</taxon>
        <taxon>Candidatus Bipolaricaulis</taxon>
    </lineage>
</organism>
<dbReference type="PROSITE" id="PS00645">
    <property type="entry name" value="COMPLEX1_51K_2"/>
    <property type="match status" value="1"/>
</dbReference>
<dbReference type="Proteomes" id="UP000249818">
    <property type="component" value="Chromosome BARAN1"/>
</dbReference>
<name>A0A2X3KJE2_9BACT</name>
<dbReference type="InterPro" id="IPR037207">
    <property type="entry name" value="Nuop51_4Fe4S-bd_sf"/>
</dbReference>
<dbReference type="Gene3D" id="3.40.50.11540">
    <property type="entry name" value="NADH-ubiquinone oxidoreductase 51kDa subunit"/>
    <property type="match status" value="1"/>
</dbReference>
<dbReference type="GO" id="GO:0010181">
    <property type="term" value="F:FMN binding"/>
    <property type="evidence" value="ECO:0007669"/>
    <property type="project" value="InterPro"/>
</dbReference>
<dbReference type="Pfam" id="PF10589">
    <property type="entry name" value="NADH_4Fe-4S"/>
    <property type="match status" value="1"/>
</dbReference>
<dbReference type="SUPFAM" id="SSF142019">
    <property type="entry name" value="Nqo1 FMN-binding domain-like"/>
    <property type="match status" value="1"/>
</dbReference>
<dbReference type="OrthoDB" id="9761899at2"/>
<reference evidence="8" key="1">
    <citation type="submission" date="2018-05" db="EMBL/GenBank/DDBJ databases">
        <authorList>
            <person name="Hao L."/>
        </authorList>
    </citation>
    <scope>NUCLEOTIDE SEQUENCE [LARGE SCALE GENOMIC DNA]</scope>
</reference>
<dbReference type="Gene3D" id="3.40.30.10">
    <property type="entry name" value="Glutaredoxin"/>
    <property type="match status" value="1"/>
</dbReference>
<dbReference type="InterPro" id="IPR019554">
    <property type="entry name" value="Soluble_ligand-bd"/>
</dbReference>
<evidence type="ECO:0000313" key="8">
    <source>
        <dbReference type="Proteomes" id="UP000249818"/>
    </source>
</evidence>
<dbReference type="KEGG" id="bana:BARAN1_0488"/>
<keyword evidence="2" id="KW-0004">4Fe-4S</keyword>
<comment type="similarity">
    <text evidence="1">Belongs to the complex I 51 kDa subunit family.</text>
</comment>
<dbReference type="RefSeq" id="WP_122030716.1">
    <property type="nucleotide sequence ID" value="NZ_LS483254.1"/>
</dbReference>
<dbReference type="SUPFAM" id="SSF140490">
    <property type="entry name" value="Nqo1C-terminal domain-like"/>
    <property type="match status" value="1"/>
</dbReference>
<dbReference type="GO" id="GO:0046872">
    <property type="term" value="F:metal ion binding"/>
    <property type="evidence" value="ECO:0007669"/>
    <property type="project" value="UniProtKB-KW"/>
</dbReference>
<dbReference type="InterPro" id="IPR036249">
    <property type="entry name" value="Thioredoxin-like_sf"/>
</dbReference>
<protein>
    <submittedName>
        <fullName evidence="7">[Fe] hydrogenase (Fe-only hydrogenase) (Ferredoxin bidirectional hydrogenase), subunit beta (HymB-like)</fullName>
    </submittedName>
</protein>
<evidence type="ECO:0000256" key="3">
    <source>
        <dbReference type="ARBA" id="ARBA00022723"/>
    </source>
</evidence>
<keyword evidence="5" id="KW-0411">Iron-sulfur</keyword>
<dbReference type="SUPFAM" id="SSF142984">
    <property type="entry name" value="Nqo1 middle domain-like"/>
    <property type="match status" value="1"/>
</dbReference>
<keyword evidence="4" id="KW-0408">Iron</keyword>
<keyword evidence="8" id="KW-1185">Reference proteome</keyword>
<dbReference type="InterPro" id="IPR019575">
    <property type="entry name" value="Nuop51_4Fe4S-bd"/>
</dbReference>
<gene>
    <name evidence="7" type="ORF">BARAN1_0488</name>
</gene>
<dbReference type="Pfam" id="PF10531">
    <property type="entry name" value="SLBB"/>
    <property type="match status" value="1"/>
</dbReference>
<dbReference type="GO" id="GO:0008137">
    <property type="term" value="F:NADH dehydrogenase (ubiquinone) activity"/>
    <property type="evidence" value="ECO:0007669"/>
    <property type="project" value="InterPro"/>
</dbReference>
<dbReference type="PROSITE" id="PS00644">
    <property type="entry name" value="COMPLEX1_51K_1"/>
    <property type="match status" value="1"/>
</dbReference>
<dbReference type="SMART" id="SM00928">
    <property type="entry name" value="NADH_4Fe-4S"/>
    <property type="match status" value="1"/>
</dbReference>
<accession>A0A2X3KJE2</accession>
<dbReference type="Gene3D" id="1.20.1440.230">
    <property type="entry name" value="NADH-ubiquinone oxidoreductase 51kDa subunit, iron-sulphur binding domain"/>
    <property type="match status" value="1"/>
</dbReference>
<feature type="domain" description="NADH-ubiquinone oxidoreductase 51kDa subunit iron-sulphur binding" evidence="6">
    <location>
        <begin position="435"/>
        <end position="480"/>
    </location>
</feature>
<evidence type="ECO:0000256" key="2">
    <source>
        <dbReference type="ARBA" id="ARBA00022485"/>
    </source>
</evidence>
<sequence length="539" mass="57225">MSLARAHVLVGVDDEARLAGVEEVILALRAAIADLGLEGEVQVVETGSLGISGHGVVLAVQPDGVYYAGVTPADARPIAEEHLLKGRPVARLRLPTMAPVARPADVLGRQTRVVLSNCGAINPERIEEYIATGGYEALGRAVTVLSPDDVLDLVKRSGLRGRGGAGFPTGIKWSAVRTASDRERYVVCNADEGEPGTFKDRLILEGDPHRLLEAMAIAGYAVGAHVGIIYVRGEYRLSIARLERAIADAEALGVLGERVFDTDFSFRVEVRPGAGAYVCGEETALLESLEGKRGWPRIRPPYPVTYGLWGKPTVVNNVETLANVPDIIRRGPAWYRTLGTPGCPGTKVYTILGNVCYPGLVEVEMGTTLRTLIYELGGGLLPGRTLHGVLIGGAAGAFLPPRELDVRLDFDALAERAAALGSGAVLVLDESACMVDMLASVLRFFRHESCGQCAPCRSGTDVLVRLISSLQAGTADGGTLDQMVRIVDAMRAASLCPLGQSVALPVRSALVGFREEFDAHLTSATCPRCQATVHARGSH</sequence>
<evidence type="ECO:0000313" key="7">
    <source>
        <dbReference type="EMBL" id="SQD92512.1"/>
    </source>
</evidence>
<dbReference type="Pfam" id="PF01512">
    <property type="entry name" value="Complex1_51K"/>
    <property type="match status" value="1"/>
</dbReference>
<dbReference type="Gene3D" id="6.10.250.1450">
    <property type="match status" value="1"/>
</dbReference>
<dbReference type="EMBL" id="LS483254">
    <property type="protein sequence ID" value="SQD92512.1"/>
    <property type="molecule type" value="Genomic_DNA"/>
</dbReference>
<evidence type="ECO:0000256" key="5">
    <source>
        <dbReference type="ARBA" id="ARBA00023014"/>
    </source>
</evidence>
<dbReference type="PANTHER" id="PTHR43578">
    <property type="entry name" value="NADH-QUINONE OXIDOREDUCTASE SUBUNIT F"/>
    <property type="match status" value="1"/>
</dbReference>
<dbReference type="GO" id="GO:0051539">
    <property type="term" value="F:4 iron, 4 sulfur cluster binding"/>
    <property type="evidence" value="ECO:0007669"/>
    <property type="project" value="UniProtKB-KW"/>
</dbReference>
<proteinExistence type="inferred from homology"/>
<dbReference type="InterPro" id="IPR001949">
    <property type="entry name" value="NADH-UbQ_OxRdtase_51kDa_CS"/>
</dbReference>
<dbReference type="NCBIfam" id="NF010120">
    <property type="entry name" value="PRK13596.1"/>
    <property type="match status" value="1"/>
</dbReference>
<dbReference type="SUPFAM" id="SSF52833">
    <property type="entry name" value="Thioredoxin-like"/>
    <property type="match status" value="1"/>
</dbReference>
<dbReference type="InterPro" id="IPR011538">
    <property type="entry name" value="Nuo51_FMN-bd"/>
</dbReference>
<dbReference type="InterPro" id="IPR037225">
    <property type="entry name" value="Nuo51_FMN-bd_sf"/>
</dbReference>
<dbReference type="Gene3D" id="3.10.20.600">
    <property type="match status" value="1"/>
</dbReference>
<evidence type="ECO:0000256" key="4">
    <source>
        <dbReference type="ARBA" id="ARBA00023004"/>
    </source>
</evidence>
<evidence type="ECO:0000259" key="6">
    <source>
        <dbReference type="SMART" id="SM00928"/>
    </source>
</evidence>
<dbReference type="FunFam" id="3.40.50.11540:FF:000001">
    <property type="entry name" value="NADH dehydrogenase [ubiquinone] flavoprotein 1, mitochondrial"/>
    <property type="match status" value="1"/>
</dbReference>
<dbReference type="CDD" id="cd02980">
    <property type="entry name" value="TRX_Fd_family"/>
    <property type="match status" value="1"/>
</dbReference>
<dbReference type="FunFam" id="1.20.1440.230:FF:000001">
    <property type="entry name" value="Mitochondrial NADH dehydrogenase flavoprotein 1"/>
    <property type="match status" value="1"/>
</dbReference>
<dbReference type="PANTHER" id="PTHR43578:SF3">
    <property type="entry name" value="NADH-QUINONE OXIDOREDUCTASE SUBUNIT F"/>
    <property type="match status" value="1"/>
</dbReference>
<evidence type="ECO:0000256" key="1">
    <source>
        <dbReference type="ARBA" id="ARBA00007523"/>
    </source>
</evidence>
<keyword evidence="3" id="KW-0479">Metal-binding</keyword>
<dbReference type="AlphaFoldDB" id="A0A2X3KJE2"/>